<reference evidence="5 8" key="1">
    <citation type="submission" date="2018-09" db="EMBL/GenBank/DDBJ databases">
        <title>Roseomonas sp. nov., isolated from feces of Tibetan antelopes in the Qinghai-Tibet plateau, China.</title>
        <authorList>
            <person name="Tian Z."/>
        </authorList>
    </citation>
    <scope>NUCLEOTIDE SEQUENCE [LARGE SCALE GENOMIC DNA]</scope>
    <source>
        <strain evidence="6 7">Z23</strain>
        <strain evidence="5 8">Z24</strain>
    </source>
</reference>
<dbReference type="Pfam" id="PF00563">
    <property type="entry name" value="EAL"/>
    <property type="match status" value="1"/>
</dbReference>
<dbReference type="SUPFAM" id="SSF55785">
    <property type="entry name" value="PYP-like sensor domain (PAS domain)"/>
    <property type="match status" value="1"/>
</dbReference>
<dbReference type="CDD" id="cd01949">
    <property type="entry name" value="GGDEF"/>
    <property type="match status" value="1"/>
</dbReference>
<dbReference type="SUPFAM" id="SSF141868">
    <property type="entry name" value="EAL domain-like"/>
    <property type="match status" value="1"/>
</dbReference>
<dbReference type="InterPro" id="IPR035965">
    <property type="entry name" value="PAS-like_dom_sf"/>
</dbReference>
<organism evidence="5 8">
    <name type="scientific">Teichococcus wenyumeiae</name>
    <dbReference type="NCBI Taxonomy" id="2478470"/>
    <lineage>
        <taxon>Bacteria</taxon>
        <taxon>Pseudomonadati</taxon>
        <taxon>Pseudomonadota</taxon>
        <taxon>Alphaproteobacteria</taxon>
        <taxon>Acetobacterales</taxon>
        <taxon>Roseomonadaceae</taxon>
        <taxon>Roseomonas</taxon>
    </lineage>
</organism>
<dbReference type="Pfam" id="PF00990">
    <property type="entry name" value="GGDEF"/>
    <property type="match status" value="1"/>
</dbReference>
<dbReference type="EMBL" id="RAQU01000149">
    <property type="protein sequence ID" value="RKK02478.1"/>
    <property type="molecule type" value="Genomic_DNA"/>
</dbReference>
<dbReference type="Gene3D" id="3.30.70.270">
    <property type="match status" value="1"/>
</dbReference>
<evidence type="ECO:0000259" key="3">
    <source>
        <dbReference type="PROSITE" id="PS50883"/>
    </source>
</evidence>
<dbReference type="Proteomes" id="UP000274097">
    <property type="component" value="Unassembled WGS sequence"/>
</dbReference>
<dbReference type="InterPro" id="IPR000700">
    <property type="entry name" value="PAS-assoc_C"/>
</dbReference>
<dbReference type="PROSITE" id="PS50112">
    <property type="entry name" value="PAS"/>
    <property type="match status" value="1"/>
</dbReference>
<dbReference type="PROSITE" id="PS50887">
    <property type="entry name" value="GGDEF"/>
    <property type="match status" value="1"/>
</dbReference>
<feature type="domain" description="PAS" evidence="1">
    <location>
        <begin position="140"/>
        <end position="183"/>
    </location>
</feature>
<evidence type="ECO:0000313" key="5">
    <source>
        <dbReference type="EMBL" id="RKK02478.1"/>
    </source>
</evidence>
<dbReference type="InterPro" id="IPR052155">
    <property type="entry name" value="Biofilm_reg_signaling"/>
</dbReference>
<feature type="domain" description="PAC" evidence="2">
    <location>
        <begin position="210"/>
        <end position="262"/>
    </location>
</feature>
<evidence type="ECO:0000313" key="8">
    <source>
        <dbReference type="Proteomes" id="UP000278036"/>
    </source>
</evidence>
<evidence type="ECO:0000259" key="2">
    <source>
        <dbReference type="PROSITE" id="PS50113"/>
    </source>
</evidence>
<dbReference type="Pfam" id="PF08448">
    <property type="entry name" value="PAS_4"/>
    <property type="match status" value="1"/>
</dbReference>
<dbReference type="InterPro" id="IPR013656">
    <property type="entry name" value="PAS_4"/>
</dbReference>
<sequence>MSLQFEILLSRIDLLSSGDRPGEHAELDQLPEIAAAMAPAGPLLARLLAGEAGVQAEIVAALGRAEQLLLRANQQSQLERKAAAGDVVGGLHSLHWTLLTCMLGLLVSAGLLTALLALESRRARRHLLGAHAAALRQREAERTLRVLIDSLPAMVSAYDRQGRYLFFNEAYARFHGLGAEATVIGREPAALRVTMDAGLQRVLHGHAAEPFAEYLATDQEGQQRILLATAAPVDDGQGGPGRVVHVALDITSRKAAEDRVRHLAEHDVLTGLPNRLLFGTRLRQALAAVRQRQGERGFALHCINLDRFKDVNDSLGHHGGDRLLLAAAERMRACLRLGDTLARLGGDEFAVIQADIGGPADAARLSGRLVAMLARPFVIDGCTVHCGGSIGSVLAPAQGFTAEALQQRAEIALHHAKQEGKGRALAFSPEMEAALAERRALEADLRQALEEETALRLVFQPKFRPGASLPFGCEALLRWDDPRRGAVSPANFVPLAEEAGMAASLSRFVLHRACEQIRAWQAQGLVLPVAVNLSALHFASDQAVALVEEALAASGVPAALLEVEVTEGVLIRNAAAARDALAALRARGVRVALDDFGTGYSSLAYLQQLPFDVVKVDRAFIQDLSPDGSSARIVDAIVRLAHGLGAEVVAEGVERPEQLALLTELGCDAVQGFLLGRPMPPEQLATLFFAAPEGGRHVA</sequence>
<dbReference type="PANTHER" id="PTHR44757">
    <property type="entry name" value="DIGUANYLATE CYCLASE DGCP"/>
    <property type="match status" value="1"/>
</dbReference>
<dbReference type="InterPro" id="IPR000160">
    <property type="entry name" value="GGDEF_dom"/>
</dbReference>
<protein>
    <submittedName>
        <fullName evidence="5">EAL domain-containing protein</fullName>
    </submittedName>
</protein>
<evidence type="ECO:0000313" key="7">
    <source>
        <dbReference type="Proteomes" id="UP000274097"/>
    </source>
</evidence>
<dbReference type="CDD" id="cd01948">
    <property type="entry name" value="EAL"/>
    <property type="match status" value="1"/>
</dbReference>
<dbReference type="InterPro" id="IPR029787">
    <property type="entry name" value="Nucleotide_cyclase"/>
</dbReference>
<proteinExistence type="predicted"/>
<dbReference type="CDD" id="cd00130">
    <property type="entry name" value="PAS"/>
    <property type="match status" value="1"/>
</dbReference>
<dbReference type="NCBIfam" id="TIGR00254">
    <property type="entry name" value="GGDEF"/>
    <property type="match status" value="1"/>
</dbReference>
<dbReference type="InterPro" id="IPR043128">
    <property type="entry name" value="Rev_trsase/Diguanyl_cyclase"/>
</dbReference>
<dbReference type="SMART" id="SM00052">
    <property type="entry name" value="EAL"/>
    <property type="match status" value="1"/>
</dbReference>
<dbReference type="InterPro" id="IPR001633">
    <property type="entry name" value="EAL_dom"/>
</dbReference>
<dbReference type="SUPFAM" id="SSF55073">
    <property type="entry name" value="Nucleotide cyclase"/>
    <property type="match status" value="1"/>
</dbReference>
<dbReference type="EMBL" id="RFLX01000007">
    <property type="protein sequence ID" value="RMI24867.1"/>
    <property type="molecule type" value="Genomic_DNA"/>
</dbReference>
<dbReference type="SMART" id="SM00267">
    <property type="entry name" value="GGDEF"/>
    <property type="match status" value="1"/>
</dbReference>
<accession>A0A3A9JPA6</accession>
<comment type="caution">
    <text evidence="5">The sequence shown here is derived from an EMBL/GenBank/DDBJ whole genome shotgun (WGS) entry which is preliminary data.</text>
</comment>
<dbReference type="InParanoid" id="A0A3A9JPA6"/>
<name>A0A3A9JPA6_9PROT</name>
<dbReference type="PROSITE" id="PS50113">
    <property type="entry name" value="PAC"/>
    <property type="match status" value="1"/>
</dbReference>
<evidence type="ECO:0000313" key="6">
    <source>
        <dbReference type="EMBL" id="RMI24867.1"/>
    </source>
</evidence>
<dbReference type="Gene3D" id="3.20.20.450">
    <property type="entry name" value="EAL domain"/>
    <property type="match status" value="1"/>
</dbReference>
<feature type="domain" description="EAL" evidence="3">
    <location>
        <begin position="438"/>
        <end position="692"/>
    </location>
</feature>
<dbReference type="InterPro" id="IPR035919">
    <property type="entry name" value="EAL_sf"/>
</dbReference>
<dbReference type="Proteomes" id="UP000278036">
    <property type="component" value="Unassembled WGS sequence"/>
</dbReference>
<evidence type="ECO:0000259" key="4">
    <source>
        <dbReference type="PROSITE" id="PS50887"/>
    </source>
</evidence>
<evidence type="ECO:0000259" key="1">
    <source>
        <dbReference type="PROSITE" id="PS50112"/>
    </source>
</evidence>
<dbReference type="PANTHER" id="PTHR44757:SF2">
    <property type="entry name" value="BIOFILM ARCHITECTURE MAINTENANCE PROTEIN MBAA"/>
    <property type="match status" value="1"/>
</dbReference>
<keyword evidence="7" id="KW-1185">Reference proteome</keyword>
<dbReference type="AlphaFoldDB" id="A0A3A9JPA6"/>
<dbReference type="InterPro" id="IPR000014">
    <property type="entry name" value="PAS"/>
</dbReference>
<dbReference type="Gene3D" id="3.30.450.20">
    <property type="entry name" value="PAS domain"/>
    <property type="match status" value="1"/>
</dbReference>
<dbReference type="PROSITE" id="PS50883">
    <property type="entry name" value="EAL"/>
    <property type="match status" value="1"/>
</dbReference>
<gene>
    <name evidence="5" type="ORF">D6Z83_19590</name>
    <name evidence="6" type="ORF">EBE87_12055</name>
</gene>
<dbReference type="NCBIfam" id="TIGR00229">
    <property type="entry name" value="sensory_box"/>
    <property type="match status" value="1"/>
</dbReference>
<feature type="domain" description="GGDEF" evidence="4">
    <location>
        <begin position="296"/>
        <end position="429"/>
    </location>
</feature>